<dbReference type="Pfam" id="PF00132">
    <property type="entry name" value="Hexapep"/>
    <property type="match status" value="1"/>
</dbReference>
<evidence type="ECO:0000313" key="1">
    <source>
        <dbReference type="EMBL" id="MCC2165196.1"/>
    </source>
</evidence>
<dbReference type="InterPro" id="IPR051159">
    <property type="entry name" value="Hexapeptide_acetyltransf"/>
</dbReference>
<keyword evidence="1" id="KW-0012">Acyltransferase</keyword>
<dbReference type="InterPro" id="IPR001451">
    <property type="entry name" value="Hexapep"/>
</dbReference>
<keyword evidence="2" id="KW-1185">Reference proteome</keyword>
<dbReference type="InterPro" id="IPR011004">
    <property type="entry name" value="Trimer_LpxA-like_sf"/>
</dbReference>
<dbReference type="RefSeq" id="WP_308451565.1">
    <property type="nucleotide sequence ID" value="NZ_JAJEPU010000028.1"/>
</dbReference>
<dbReference type="Gene3D" id="2.160.10.10">
    <property type="entry name" value="Hexapeptide repeat proteins"/>
    <property type="match status" value="1"/>
</dbReference>
<evidence type="ECO:0000313" key="2">
    <source>
        <dbReference type="Proteomes" id="UP001198962"/>
    </source>
</evidence>
<name>A0AAE3DLL1_9FIRM</name>
<dbReference type="EMBL" id="JAJEPU010000028">
    <property type="protein sequence ID" value="MCC2165196.1"/>
    <property type="molecule type" value="Genomic_DNA"/>
</dbReference>
<dbReference type="AlphaFoldDB" id="A0AAE3DLL1"/>
<dbReference type="SUPFAM" id="SSF51161">
    <property type="entry name" value="Trimeric LpxA-like enzymes"/>
    <property type="match status" value="1"/>
</dbReference>
<gene>
    <name evidence="1" type="ORF">LKD32_09970</name>
</gene>
<dbReference type="CDD" id="cd04647">
    <property type="entry name" value="LbH_MAT_like"/>
    <property type="match status" value="1"/>
</dbReference>
<reference evidence="1" key="1">
    <citation type="submission" date="2021-10" db="EMBL/GenBank/DDBJ databases">
        <title>Anaerobic single-cell dispensing facilitates the cultivation of human gut bacteria.</title>
        <authorList>
            <person name="Afrizal A."/>
        </authorList>
    </citation>
    <scope>NUCLEOTIDE SEQUENCE</scope>
    <source>
        <strain evidence="1">CLA-AA-H274</strain>
    </source>
</reference>
<keyword evidence="1" id="KW-0808">Transferase</keyword>
<protein>
    <submittedName>
        <fullName evidence="1">Acyltransferase</fullName>
    </submittedName>
</protein>
<organism evidence="1 2">
    <name type="scientific">Brotaphodocola catenula</name>
    <dbReference type="NCBI Taxonomy" id="2885361"/>
    <lineage>
        <taxon>Bacteria</taxon>
        <taxon>Bacillati</taxon>
        <taxon>Bacillota</taxon>
        <taxon>Clostridia</taxon>
        <taxon>Lachnospirales</taxon>
        <taxon>Lachnospiraceae</taxon>
        <taxon>Brotaphodocola</taxon>
    </lineage>
</organism>
<comment type="caution">
    <text evidence="1">The sequence shown here is derived from an EMBL/GenBank/DDBJ whole genome shotgun (WGS) entry which is preliminary data.</text>
</comment>
<accession>A0AAE3DLL1</accession>
<dbReference type="Proteomes" id="UP001198962">
    <property type="component" value="Unassembled WGS sequence"/>
</dbReference>
<dbReference type="GO" id="GO:0016746">
    <property type="term" value="F:acyltransferase activity"/>
    <property type="evidence" value="ECO:0007669"/>
    <property type="project" value="UniProtKB-KW"/>
</dbReference>
<proteinExistence type="predicted"/>
<dbReference type="PANTHER" id="PTHR23416">
    <property type="entry name" value="SIALIC ACID SYNTHASE-RELATED"/>
    <property type="match status" value="1"/>
</dbReference>
<sequence>MKISRLPQYIYIEWVKHGLNKHGNYCKFQNRALPLSSQIECENGAQYKIEGLILKHRCSLRLRKGSALNIGKNVSFNNNCTLTCRGKISIGDDTNIGPNCAIFDHDHDYRSSDRKGNFKVGSITIGKNVWIGANVTILKDSVIGDNCVVGAGSVVKGKYRENTVIAGNPAVEKKVIE</sequence>